<keyword evidence="3" id="KW-1185">Reference proteome</keyword>
<feature type="domain" description="Pvc16 N-terminal" evidence="1">
    <location>
        <begin position="12"/>
        <end position="175"/>
    </location>
</feature>
<sequence length="388" mass="40650">MASPSSEAIGVLGELLARRLSTALNSLPVVIGRPEASASGQGRRLNLFLYRVTIDAHLRNVPLDAGQVPPLWVVLHYLLTAFDDARDSDSTLAHRLLGQGMAVLHELNFVRPSGTDLALLDNPEPLKLSFDDADVDLLSKLMQGSEESYRVSAALQVRPLLLKLEQPPAWAPLVRSIGPVVPQPAGPPAPAGISVLPSLGAVLGSLQPARFVAGTRVTLRGTDLAGYTEVQLGTTVLPLAPGAPGTATFTVPAASPMAAGAYPLFIARVLPSGRRITSNALLVELLPVLGSVALDGALSTPAPPAPPGRRFGRFVVNGSQLGGDDASVFASLFRNGEAHGLFEPDAGGTGTQRRFSVPAAQALPTGRYRVLLRVNGQQAIEAPELDWS</sequence>
<evidence type="ECO:0000259" key="1">
    <source>
        <dbReference type="Pfam" id="PF14065"/>
    </source>
</evidence>
<name>A0A848FBC9_9BURK</name>
<proteinExistence type="predicted"/>
<dbReference type="Proteomes" id="UP000574067">
    <property type="component" value="Unassembled WGS sequence"/>
</dbReference>
<dbReference type="AlphaFoldDB" id="A0A848FBC9"/>
<reference evidence="2 3" key="1">
    <citation type="submission" date="2020-04" db="EMBL/GenBank/DDBJ databases">
        <title>Azohydromonas sp. isolated from soil.</title>
        <authorList>
            <person name="Dahal R.H."/>
        </authorList>
    </citation>
    <scope>NUCLEOTIDE SEQUENCE [LARGE SCALE GENOMIC DNA]</scope>
    <source>
        <strain evidence="2 3">G-1-1-14</strain>
    </source>
</reference>
<dbReference type="EMBL" id="JABBFW010000013">
    <property type="protein sequence ID" value="NML16824.1"/>
    <property type="molecule type" value="Genomic_DNA"/>
</dbReference>
<accession>A0A848FBC9</accession>
<organism evidence="2 3">
    <name type="scientific">Azohydromonas caseinilytica</name>
    <dbReference type="NCBI Taxonomy" id="2728836"/>
    <lineage>
        <taxon>Bacteria</taxon>
        <taxon>Pseudomonadati</taxon>
        <taxon>Pseudomonadota</taxon>
        <taxon>Betaproteobacteria</taxon>
        <taxon>Burkholderiales</taxon>
        <taxon>Sphaerotilaceae</taxon>
        <taxon>Azohydromonas</taxon>
    </lineage>
</organism>
<protein>
    <submittedName>
        <fullName evidence="2">DUF4255 domain-containing protein</fullName>
    </submittedName>
</protein>
<comment type="caution">
    <text evidence="2">The sequence shown here is derived from an EMBL/GenBank/DDBJ whole genome shotgun (WGS) entry which is preliminary data.</text>
</comment>
<dbReference type="Pfam" id="PF14065">
    <property type="entry name" value="Pvc16_N"/>
    <property type="match status" value="1"/>
</dbReference>
<gene>
    <name evidence="2" type="ORF">HHL10_17730</name>
</gene>
<evidence type="ECO:0000313" key="2">
    <source>
        <dbReference type="EMBL" id="NML16824.1"/>
    </source>
</evidence>
<evidence type="ECO:0000313" key="3">
    <source>
        <dbReference type="Proteomes" id="UP000574067"/>
    </source>
</evidence>
<dbReference type="InterPro" id="IPR025351">
    <property type="entry name" value="Pvc16_N"/>
</dbReference>
<dbReference type="RefSeq" id="WP_169161729.1">
    <property type="nucleotide sequence ID" value="NZ_JABBFW010000013.1"/>
</dbReference>